<keyword evidence="6 10" id="KW-0812">Transmembrane</keyword>
<dbReference type="InterPro" id="IPR003342">
    <property type="entry name" value="ArnT-like_N"/>
</dbReference>
<evidence type="ECO:0000256" key="7">
    <source>
        <dbReference type="ARBA" id="ARBA00022989"/>
    </source>
</evidence>
<keyword evidence="4 10" id="KW-0328">Glycosyltransferase</keyword>
<evidence type="ECO:0000256" key="4">
    <source>
        <dbReference type="ARBA" id="ARBA00022676"/>
    </source>
</evidence>
<feature type="transmembrane region" description="Helical" evidence="10">
    <location>
        <begin position="445"/>
        <end position="468"/>
    </location>
</feature>
<comment type="function">
    <text evidence="10">Protein O-mannosyltransferase that catalyzes the transfer of a single mannose residue from a polyprenol phospho-mannosyl lipidic donor to the hydroxyl group of selected serine and threonine residues in acceptor proteins.</text>
</comment>
<feature type="transmembrane region" description="Helical" evidence="10">
    <location>
        <begin position="12"/>
        <end position="33"/>
    </location>
</feature>
<feature type="transmembrane region" description="Helical" evidence="10">
    <location>
        <begin position="355"/>
        <end position="376"/>
    </location>
</feature>
<dbReference type="Pfam" id="PF02366">
    <property type="entry name" value="PMT"/>
    <property type="match status" value="1"/>
</dbReference>
<keyword evidence="5 10" id="KW-0808">Transferase</keyword>
<dbReference type="Pfam" id="PF16192">
    <property type="entry name" value="PMT_4TMC"/>
    <property type="match status" value="1"/>
</dbReference>
<dbReference type="PANTHER" id="PTHR10050:SF46">
    <property type="entry name" value="PROTEIN O-MANNOSYL-TRANSFERASE 2"/>
    <property type="match status" value="1"/>
</dbReference>
<evidence type="ECO:0000256" key="6">
    <source>
        <dbReference type="ARBA" id="ARBA00022692"/>
    </source>
</evidence>
<comment type="subcellular location">
    <subcellularLocation>
        <location evidence="10">Cell membrane</location>
    </subcellularLocation>
    <subcellularLocation>
        <location evidence="1">Endomembrane system</location>
        <topology evidence="1">Multi-pass membrane protein</topology>
    </subcellularLocation>
</comment>
<organism evidence="13">
    <name type="scientific">uncultured Coleofasciculus sp</name>
    <dbReference type="NCBI Taxonomy" id="1267456"/>
    <lineage>
        <taxon>Bacteria</taxon>
        <taxon>Bacillati</taxon>
        <taxon>Cyanobacteriota</taxon>
        <taxon>Cyanophyceae</taxon>
        <taxon>Coleofasciculales</taxon>
        <taxon>Coleofasciculaceae</taxon>
        <taxon>Coleofasciculus</taxon>
        <taxon>environmental samples</taxon>
    </lineage>
</organism>
<comment type="similarity">
    <text evidence="3 10">Belongs to the glycosyltransferase 39 family.</text>
</comment>
<feature type="domain" description="ArnT-like N-terminal" evidence="11">
    <location>
        <begin position="21"/>
        <end position="257"/>
    </location>
</feature>
<accession>A0A6J4ICG4</accession>
<dbReference type="EMBL" id="CADCTM010000265">
    <property type="protein sequence ID" value="CAA9246563.1"/>
    <property type="molecule type" value="Genomic_DNA"/>
</dbReference>
<evidence type="ECO:0000256" key="5">
    <source>
        <dbReference type="ARBA" id="ARBA00022679"/>
    </source>
</evidence>
<feature type="transmembrane region" description="Helical" evidence="10">
    <location>
        <begin position="152"/>
        <end position="172"/>
    </location>
</feature>
<dbReference type="InterPro" id="IPR027005">
    <property type="entry name" value="PMT-like"/>
</dbReference>
<reference evidence="13" key="1">
    <citation type="submission" date="2020-02" db="EMBL/GenBank/DDBJ databases">
        <authorList>
            <person name="Meier V. D."/>
        </authorList>
    </citation>
    <scope>NUCLEOTIDE SEQUENCE</scope>
    <source>
        <strain evidence="13">AVDCRST_MAG92</strain>
    </source>
</reference>
<proteinExistence type="inferred from homology"/>
<feature type="transmembrane region" description="Helical" evidence="10">
    <location>
        <begin position="129"/>
        <end position="146"/>
    </location>
</feature>
<dbReference type="GO" id="GO:0012505">
    <property type="term" value="C:endomembrane system"/>
    <property type="evidence" value="ECO:0007669"/>
    <property type="project" value="UniProtKB-SubCell"/>
</dbReference>
<comment type="pathway">
    <text evidence="2 10">Protein modification; protein glycosylation.</text>
</comment>
<dbReference type="AlphaFoldDB" id="A0A6J4ICG4"/>
<feature type="domain" description="Protein O-mannosyl-transferase C-terminal four TM" evidence="12">
    <location>
        <begin position="279"/>
        <end position="486"/>
    </location>
</feature>
<keyword evidence="7 10" id="KW-1133">Transmembrane helix</keyword>
<evidence type="ECO:0000256" key="9">
    <source>
        <dbReference type="ARBA" id="ARBA00093617"/>
    </source>
</evidence>
<evidence type="ECO:0000256" key="8">
    <source>
        <dbReference type="ARBA" id="ARBA00023136"/>
    </source>
</evidence>
<gene>
    <name evidence="13" type="ORF">AVDCRST_MAG92-1784</name>
</gene>
<evidence type="ECO:0000259" key="12">
    <source>
        <dbReference type="Pfam" id="PF16192"/>
    </source>
</evidence>
<name>A0A6J4ICG4_9CYAN</name>
<feature type="transmembrane region" description="Helical" evidence="10">
    <location>
        <begin position="388"/>
        <end position="408"/>
    </location>
</feature>
<feature type="transmembrane region" description="Helical" evidence="10">
    <location>
        <begin position="414"/>
        <end position="433"/>
    </location>
</feature>
<dbReference type="PANTHER" id="PTHR10050">
    <property type="entry name" value="DOLICHYL-PHOSPHATE-MANNOSE--PROTEIN MANNOSYLTRANSFERASE"/>
    <property type="match status" value="1"/>
</dbReference>
<feature type="transmembrane region" description="Helical" evidence="10">
    <location>
        <begin position="104"/>
        <end position="122"/>
    </location>
</feature>
<dbReference type="InterPro" id="IPR032421">
    <property type="entry name" value="PMT_4TMC"/>
</dbReference>
<keyword evidence="10" id="KW-1003">Cell membrane</keyword>
<evidence type="ECO:0000256" key="3">
    <source>
        <dbReference type="ARBA" id="ARBA00007222"/>
    </source>
</evidence>
<evidence type="ECO:0000256" key="1">
    <source>
        <dbReference type="ARBA" id="ARBA00004127"/>
    </source>
</evidence>
<sequence>MTLFKKLSHWSFPWFSIGMIAIFFLSLAVRFWGLERFNALVFDEVYYAKFANNYLTGTQFFNAHPPLSQYIIAIGIWIGSHVSMGQDTVNSFAGSLRTTWSYRWINALTGSFIPLIVAALAYQLNRRRRFAFIAGLFAAADGLFLVESRYALNNVYLVILGLLGQLFFLIALHKPKERRWASLGLSGVFFGASACIKWNGLWFLLGVYMIWAAAWVIQRMQPKVKHQESEVRTTKSAQTPLANLTQLNIFHVIWYFAIIPVVTYSLLWIPHLKMNPTPGFWQAQKEILLFHEKIGSSPDVHPYCSSWYSWILMWRPVAYFYQTARDTNELVPTYPPLPADFGKVIYDVHAMGNPFLWWLSTAAILLLLLLLVQRFVEGTGRKSAAGPHTWIALYLVLNWLAQLLPWVRVTRCTFIYHYMGASVFSGLALAWLVERWLQNRDKPHYRSAGFTVIAVVMLAFVFWLPIYLGLPLSPADYRLRMWFSSWI</sequence>
<dbReference type="UniPathway" id="UPA00378"/>
<dbReference type="EC" id="2.4.1.-" evidence="10"/>
<feature type="transmembrane region" description="Helical" evidence="10">
    <location>
        <begin position="252"/>
        <end position="271"/>
    </location>
</feature>
<dbReference type="GO" id="GO:0005886">
    <property type="term" value="C:plasma membrane"/>
    <property type="evidence" value="ECO:0007669"/>
    <property type="project" value="UniProtKB-SubCell"/>
</dbReference>
<evidence type="ECO:0000259" key="11">
    <source>
        <dbReference type="Pfam" id="PF02366"/>
    </source>
</evidence>
<evidence type="ECO:0000256" key="10">
    <source>
        <dbReference type="RuleBase" id="RU367007"/>
    </source>
</evidence>
<dbReference type="GO" id="GO:0004169">
    <property type="term" value="F:dolichyl-phosphate-mannose-protein mannosyltransferase activity"/>
    <property type="evidence" value="ECO:0007669"/>
    <property type="project" value="UniProtKB-UniRule"/>
</dbReference>
<evidence type="ECO:0000313" key="13">
    <source>
        <dbReference type="EMBL" id="CAA9246563.1"/>
    </source>
</evidence>
<keyword evidence="8 10" id="KW-0472">Membrane</keyword>
<evidence type="ECO:0000256" key="2">
    <source>
        <dbReference type="ARBA" id="ARBA00004922"/>
    </source>
</evidence>
<protein>
    <recommendedName>
        <fullName evidence="9 10">Polyprenol-phosphate-mannose--protein mannosyltransferase</fullName>
        <ecNumber evidence="10">2.4.1.-</ecNumber>
    </recommendedName>
</protein>
<feature type="transmembrane region" description="Helical" evidence="10">
    <location>
        <begin position="200"/>
        <end position="217"/>
    </location>
</feature>